<keyword evidence="7" id="KW-0934">Plastid</keyword>
<dbReference type="GO" id="GO:0009507">
    <property type="term" value="C:chloroplast"/>
    <property type="evidence" value="ECO:0007669"/>
    <property type="project" value="UniProtKB-SubCell"/>
</dbReference>
<dbReference type="PROSITE" id="PS00360">
    <property type="entry name" value="RIBOSOMAL_S9"/>
    <property type="match status" value="1"/>
</dbReference>
<dbReference type="GeneID" id="27908614"/>
<dbReference type="FunFam" id="3.30.230.10:FF:000001">
    <property type="entry name" value="30S ribosomal protein S9"/>
    <property type="match status" value="1"/>
</dbReference>
<evidence type="ECO:0000256" key="2">
    <source>
        <dbReference type="ARBA" id="ARBA00022980"/>
    </source>
</evidence>
<dbReference type="Gene3D" id="3.30.230.10">
    <property type="match status" value="1"/>
</dbReference>
<keyword evidence="2 5" id="KW-0689">Ribosomal protein</keyword>
<dbReference type="InterPro" id="IPR020574">
    <property type="entry name" value="Ribosomal_uS9_CS"/>
</dbReference>
<dbReference type="GO" id="GO:0003735">
    <property type="term" value="F:structural constituent of ribosome"/>
    <property type="evidence" value="ECO:0007669"/>
    <property type="project" value="InterPro"/>
</dbReference>
<dbReference type="PANTHER" id="PTHR21569">
    <property type="entry name" value="RIBOSOMAL PROTEIN S9"/>
    <property type="match status" value="1"/>
</dbReference>
<name>A0A166QII9_9CHLO</name>
<evidence type="ECO:0000256" key="5">
    <source>
        <dbReference type="HAMAP-Rule" id="MF_00532"/>
    </source>
</evidence>
<comment type="subcellular location">
    <subcellularLocation>
        <location evidence="5">Plastid</location>
        <location evidence="5">Chloroplast</location>
    </subcellularLocation>
</comment>
<dbReference type="EMBL" id="KX013545">
    <property type="protein sequence ID" value="ANA56909.1"/>
    <property type="molecule type" value="Genomic_DNA"/>
</dbReference>
<sequence length="133" mass="14562">MIYEKTSFLGTGRRKRAIAQVELIPGTGKITVNGKEGIVYMQFNPTAIFAIQGPLDTLGLEDSYDTIVKAKGGGLMGQAGAIKLGVARALCKMDSTNHSILKSARYLTRNSLIKERKKYGLKKARKAPQFSKR</sequence>
<evidence type="ECO:0000256" key="1">
    <source>
        <dbReference type="ARBA" id="ARBA00005251"/>
    </source>
</evidence>
<evidence type="ECO:0000256" key="3">
    <source>
        <dbReference type="ARBA" id="ARBA00023274"/>
    </source>
</evidence>
<accession>A0A166QII9</accession>
<dbReference type="RefSeq" id="YP_009252775.1">
    <property type="nucleotide sequence ID" value="NC_030169.1"/>
</dbReference>
<dbReference type="InterPro" id="IPR000754">
    <property type="entry name" value="Ribosomal_uS9"/>
</dbReference>
<dbReference type="GO" id="GO:0015935">
    <property type="term" value="C:small ribosomal subunit"/>
    <property type="evidence" value="ECO:0007669"/>
    <property type="project" value="UniProtKB-ARBA"/>
</dbReference>
<dbReference type="PANTHER" id="PTHR21569:SF1">
    <property type="entry name" value="SMALL RIBOSOMAL SUBUNIT PROTEIN US9M"/>
    <property type="match status" value="1"/>
</dbReference>
<dbReference type="InterPro" id="IPR014721">
    <property type="entry name" value="Ribsml_uS5_D2-typ_fold_subgr"/>
</dbReference>
<dbReference type="Pfam" id="PF00380">
    <property type="entry name" value="Ribosomal_S9"/>
    <property type="match status" value="1"/>
</dbReference>
<keyword evidence="3 5" id="KW-0687">Ribonucleoprotein</keyword>
<gene>
    <name evidence="5 7" type="primary">rps9</name>
</gene>
<dbReference type="SUPFAM" id="SSF54211">
    <property type="entry name" value="Ribosomal protein S5 domain 2-like"/>
    <property type="match status" value="1"/>
</dbReference>
<dbReference type="AlphaFoldDB" id="A0A166QII9"/>
<organism evidence="7">
    <name type="scientific">Cymbomonas tetramitiformis</name>
    <dbReference type="NCBI Taxonomy" id="36881"/>
    <lineage>
        <taxon>Eukaryota</taxon>
        <taxon>Viridiplantae</taxon>
        <taxon>Chlorophyta</taxon>
        <taxon>Pyramimonadophyceae</taxon>
        <taxon>Pyramimonadales</taxon>
        <taxon>Pyramimonadaceae</taxon>
        <taxon>Cymbomonas</taxon>
    </lineage>
</organism>
<dbReference type="HAMAP" id="MF_00532_B">
    <property type="entry name" value="Ribosomal_uS9_B"/>
    <property type="match status" value="1"/>
</dbReference>
<evidence type="ECO:0000256" key="4">
    <source>
        <dbReference type="ARBA" id="ARBA00035152"/>
    </source>
</evidence>
<dbReference type="NCBIfam" id="NF001099">
    <property type="entry name" value="PRK00132.1"/>
    <property type="match status" value="1"/>
</dbReference>
<dbReference type="GO" id="GO:0003723">
    <property type="term" value="F:RNA binding"/>
    <property type="evidence" value="ECO:0007669"/>
    <property type="project" value="TreeGrafter"/>
</dbReference>
<dbReference type="InterPro" id="IPR020568">
    <property type="entry name" value="Ribosomal_Su5_D2-typ_SF"/>
</dbReference>
<dbReference type="InterPro" id="IPR023035">
    <property type="entry name" value="Ribosomal_uS9_bac/plastid"/>
</dbReference>
<comment type="similarity">
    <text evidence="1 5 6">Belongs to the universal ribosomal protein uS9 family.</text>
</comment>
<proteinExistence type="inferred from homology"/>
<keyword evidence="7" id="KW-0150">Chloroplast</keyword>
<dbReference type="GO" id="GO:0006412">
    <property type="term" value="P:translation"/>
    <property type="evidence" value="ECO:0007669"/>
    <property type="project" value="UniProtKB-UniRule"/>
</dbReference>
<protein>
    <recommendedName>
        <fullName evidence="4 5">Small ribosomal subunit protein uS9c</fullName>
    </recommendedName>
</protein>
<evidence type="ECO:0000256" key="6">
    <source>
        <dbReference type="RuleBase" id="RU003815"/>
    </source>
</evidence>
<evidence type="ECO:0000313" key="7">
    <source>
        <dbReference type="EMBL" id="ANA56909.1"/>
    </source>
</evidence>
<reference evidence="7" key="1">
    <citation type="journal article" date="2016" name="Genome Announc.">
        <title>Complete Chloroplast Genome Sequence of Phagomixotrophic Green Alga Cymbomonas tetramitiformis.</title>
        <authorList>
            <person name="Satjarak A."/>
            <person name="Paasch A.E."/>
            <person name="Graham L.E."/>
            <person name="Kim E."/>
        </authorList>
    </citation>
    <scope>NUCLEOTIDE SEQUENCE</scope>
    <source>
        <strain evidence="7">PLY262</strain>
    </source>
</reference>
<geneLocation type="chloroplast" evidence="7"/>